<dbReference type="Proteomes" id="UP000001064">
    <property type="component" value="Unassembled WGS sequence"/>
</dbReference>
<dbReference type="PANTHER" id="PTHR33538:SF2">
    <property type="entry name" value="PROTEIN GAMETE EXPRESSED 1"/>
    <property type="match status" value="1"/>
</dbReference>
<feature type="chain" id="PRO_5003261523" evidence="2">
    <location>
        <begin position="24"/>
        <end position="434"/>
    </location>
</feature>
<keyword evidence="2" id="KW-0732">Signal</keyword>
<evidence type="ECO:0000313" key="3">
    <source>
        <dbReference type="EMBL" id="EGC39990.1"/>
    </source>
</evidence>
<feature type="transmembrane region" description="Helical" evidence="1">
    <location>
        <begin position="333"/>
        <end position="351"/>
    </location>
</feature>
<feature type="transmembrane region" description="Helical" evidence="1">
    <location>
        <begin position="273"/>
        <end position="290"/>
    </location>
</feature>
<dbReference type="OrthoDB" id="377549at2759"/>
<gene>
    <name evidence="3" type="ORF">DICPUDRAFT_147134</name>
</gene>
<dbReference type="InterPro" id="IPR040346">
    <property type="entry name" value="GEX1/Brambleberry"/>
</dbReference>
<keyword evidence="4" id="KW-1185">Reference proteome</keyword>
<dbReference type="STRING" id="5786.F0Z7R2"/>
<evidence type="ECO:0000256" key="2">
    <source>
        <dbReference type="SAM" id="SignalP"/>
    </source>
</evidence>
<dbReference type="OMA" id="CFALENY"/>
<dbReference type="AlphaFoldDB" id="F0Z7R2"/>
<feature type="signal peptide" evidence="2">
    <location>
        <begin position="1"/>
        <end position="23"/>
    </location>
</feature>
<feature type="transmembrane region" description="Helical" evidence="1">
    <location>
        <begin position="372"/>
        <end position="389"/>
    </location>
</feature>
<keyword evidence="1" id="KW-1133">Transmembrane helix</keyword>
<dbReference type="VEuPathDB" id="AmoebaDB:DICPUDRAFT_147134"/>
<organism evidence="3 4">
    <name type="scientific">Dictyostelium purpureum</name>
    <name type="common">Slime mold</name>
    <dbReference type="NCBI Taxonomy" id="5786"/>
    <lineage>
        <taxon>Eukaryota</taxon>
        <taxon>Amoebozoa</taxon>
        <taxon>Evosea</taxon>
        <taxon>Eumycetozoa</taxon>
        <taxon>Dictyostelia</taxon>
        <taxon>Dictyosteliales</taxon>
        <taxon>Dictyosteliaceae</taxon>
        <taxon>Dictyostelium</taxon>
    </lineage>
</organism>
<dbReference type="KEGG" id="dpp:DICPUDRAFT_147134"/>
<dbReference type="GeneID" id="10509398"/>
<dbReference type="InParanoid" id="F0Z7R2"/>
<keyword evidence="1" id="KW-0812">Transmembrane</keyword>
<accession>F0Z7R2</accession>
<evidence type="ECO:0000313" key="4">
    <source>
        <dbReference type="Proteomes" id="UP000001064"/>
    </source>
</evidence>
<reference evidence="4" key="1">
    <citation type="journal article" date="2011" name="Genome Biol.">
        <title>Comparative genomics of the social amoebae Dictyostelium discoideum and Dictyostelium purpureum.</title>
        <authorList>
            <consortium name="US DOE Joint Genome Institute (JGI-PGF)"/>
            <person name="Sucgang R."/>
            <person name="Kuo A."/>
            <person name="Tian X."/>
            <person name="Salerno W."/>
            <person name="Parikh A."/>
            <person name="Feasley C.L."/>
            <person name="Dalin E."/>
            <person name="Tu H."/>
            <person name="Huang E."/>
            <person name="Barry K."/>
            <person name="Lindquist E."/>
            <person name="Shapiro H."/>
            <person name="Bruce D."/>
            <person name="Schmutz J."/>
            <person name="Salamov A."/>
            <person name="Fey P."/>
            <person name="Gaudet P."/>
            <person name="Anjard C."/>
            <person name="Babu M.M."/>
            <person name="Basu S."/>
            <person name="Bushmanova Y."/>
            <person name="van der Wel H."/>
            <person name="Katoh-Kurasawa M."/>
            <person name="Dinh C."/>
            <person name="Coutinho P.M."/>
            <person name="Saito T."/>
            <person name="Elias M."/>
            <person name="Schaap P."/>
            <person name="Kay R.R."/>
            <person name="Henrissat B."/>
            <person name="Eichinger L."/>
            <person name="Rivero F."/>
            <person name="Putnam N.H."/>
            <person name="West C.M."/>
            <person name="Loomis W.F."/>
            <person name="Chisholm R.L."/>
            <person name="Shaulsky G."/>
            <person name="Strassmann J.E."/>
            <person name="Queller D.C."/>
            <person name="Kuspa A."/>
            <person name="Grigoriev I.V."/>
        </authorList>
    </citation>
    <scope>NUCLEOTIDE SEQUENCE [LARGE SCALE GENOMIC DNA]</scope>
    <source>
        <strain evidence="4">QSDP1</strain>
    </source>
</reference>
<dbReference type="RefSeq" id="XP_003283493.1">
    <property type="nucleotide sequence ID" value="XM_003283445.1"/>
</dbReference>
<proteinExistence type="predicted"/>
<name>F0Z7R2_DICPU</name>
<dbReference type="PANTHER" id="PTHR33538">
    <property type="entry name" value="PROTEIN GAMETE EXPRESSED 1"/>
    <property type="match status" value="1"/>
</dbReference>
<protein>
    <submittedName>
        <fullName evidence="3">Uncharacterized protein</fullName>
    </submittedName>
</protein>
<evidence type="ECO:0000256" key="1">
    <source>
        <dbReference type="SAM" id="Phobius"/>
    </source>
</evidence>
<keyword evidence="1" id="KW-0472">Membrane</keyword>
<dbReference type="EMBL" id="GL870948">
    <property type="protein sequence ID" value="EGC39990.1"/>
    <property type="molecule type" value="Genomic_DNA"/>
</dbReference>
<sequence>MKINIVLFVVLFYFFFNNGFSNGYPFSSGGLDQSFVKFDMDRGVLERAYNSGKEALESITKSSNDNKCLRECLEEMHSSCSDMDDTSTSRLAVKLTNCHLEKSGLKTYRCTSQMTVKECTGSMDQVSFLSYTNFYISTQHVCHYIHQEYFNKKTEQSVNKLIDSTVLSINTLDYISSQSEGVSDSLDDIKKRSDLIQSELQSQAEKQTNLLNSQKESIKLTEVIQSITNSSLSKLKSLIEFQDQLIDTNKVILDVLDQLGYLQNWVLSEVVDFKSIYFYLFTIVVIYIISSTKRTKSARVPLVFGLVVDIFFESFLCVNMKTTSDITRAVLKYLNGIPIIHLVWSTFIDSIGSGASTELNQYIYSMISNIRTLFIIYCIIILASSIWFYKNYEKENYYLLLELLKKHKKLKKSLYNQGIIKNANGDQPDDFEVV</sequence>
<dbReference type="eggNOG" id="ENOG502QR0N">
    <property type="taxonomic scope" value="Eukaryota"/>
</dbReference>